<proteinExistence type="predicted"/>
<accession>A0A915HK49</accession>
<organism evidence="2 3">
    <name type="scientific">Romanomermis culicivorax</name>
    <name type="common">Nematode worm</name>
    <dbReference type="NCBI Taxonomy" id="13658"/>
    <lineage>
        <taxon>Eukaryota</taxon>
        <taxon>Metazoa</taxon>
        <taxon>Ecdysozoa</taxon>
        <taxon>Nematoda</taxon>
        <taxon>Enoplea</taxon>
        <taxon>Dorylaimia</taxon>
        <taxon>Mermithida</taxon>
        <taxon>Mermithoidea</taxon>
        <taxon>Mermithidae</taxon>
        <taxon>Romanomermis</taxon>
    </lineage>
</organism>
<sequence>MLGAQALRTKQRLEHQDKVRRLKLAAKKAREMKALEESASIAITAIMAPVVIHQSPLIRSINGKKIPNSGLERDRSKSRSFTASIAAPHPSTTSSSLNELSMSDDKMTNAASLFTASPLGEGRPCSECMRRQSSSYTNFSRSSRKASVVEEMRQVKLENAGRNFSHTWHNKKSSKCTNNAAGHSTEIVNDLMLNLRLKDEHTKSSSKCLTAGQNYVLQNHKSVNFHSTCLNNPHQQPRPLSTMTNPQPQKPTVTFDIQENYAQCEHLNKDCPECDSSKSDDEQRQSKKSSRKWYQPSFYLRNSSDKKQK</sequence>
<keyword evidence="2" id="KW-1185">Reference proteome</keyword>
<feature type="region of interest" description="Disordered" evidence="1">
    <location>
        <begin position="64"/>
        <end position="102"/>
    </location>
</feature>
<evidence type="ECO:0000313" key="2">
    <source>
        <dbReference type="Proteomes" id="UP000887565"/>
    </source>
</evidence>
<feature type="compositionally biased region" description="Polar residues" evidence="1">
    <location>
        <begin position="90"/>
        <end position="101"/>
    </location>
</feature>
<dbReference type="WBParaSite" id="nRc.2.0.1.t01830-RA">
    <property type="protein sequence ID" value="nRc.2.0.1.t01830-RA"/>
    <property type="gene ID" value="nRc.2.0.1.g01830"/>
</dbReference>
<feature type="compositionally biased region" description="Basic and acidic residues" evidence="1">
    <location>
        <begin position="271"/>
        <end position="285"/>
    </location>
</feature>
<reference evidence="3" key="1">
    <citation type="submission" date="2022-11" db="UniProtKB">
        <authorList>
            <consortium name="WormBaseParasite"/>
        </authorList>
    </citation>
    <scope>IDENTIFICATION</scope>
</reference>
<evidence type="ECO:0000313" key="3">
    <source>
        <dbReference type="WBParaSite" id="nRc.2.0.1.t01830-RA"/>
    </source>
</evidence>
<feature type="region of interest" description="Disordered" evidence="1">
    <location>
        <begin position="271"/>
        <end position="309"/>
    </location>
</feature>
<feature type="region of interest" description="Disordered" evidence="1">
    <location>
        <begin position="231"/>
        <end position="252"/>
    </location>
</feature>
<name>A0A915HK49_ROMCU</name>
<dbReference type="Proteomes" id="UP000887565">
    <property type="component" value="Unplaced"/>
</dbReference>
<protein>
    <submittedName>
        <fullName evidence="3">Uncharacterized protein</fullName>
    </submittedName>
</protein>
<evidence type="ECO:0000256" key="1">
    <source>
        <dbReference type="SAM" id="MobiDB-lite"/>
    </source>
</evidence>
<dbReference type="AlphaFoldDB" id="A0A915HK49"/>